<dbReference type="Gene3D" id="3.40.50.300">
    <property type="entry name" value="P-loop containing nucleotide triphosphate hydrolases"/>
    <property type="match status" value="1"/>
</dbReference>
<dbReference type="Proteomes" id="UP001057520">
    <property type="component" value="Chromosome"/>
</dbReference>
<dbReference type="InterPro" id="IPR027417">
    <property type="entry name" value="P-loop_NTPase"/>
</dbReference>
<accession>A0ABY4ZQA2</accession>
<dbReference type="PANTHER" id="PTHR12788">
    <property type="entry name" value="PROTEIN-TYROSINE SULFOTRANSFERASE 2"/>
    <property type="match status" value="1"/>
</dbReference>
<dbReference type="InterPro" id="IPR026634">
    <property type="entry name" value="TPST-like"/>
</dbReference>
<keyword evidence="1" id="KW-0808">Transferase</keyword>
<proteinExistence type="predicted"/>
<evidence type="ECO:0000256" key="1">
    <source>
        <dbReference type="ARBA" id="ARBA00022679"/>
    </source>
</evidence>
<dbReference type="PANTHER" id="PTHR12788:SF8">
    <property type="entry name" value="PROTEIN-TYROSINE SULFOTRANSFERASE"/>
    <property type="match status" value="1"/>
</dbReference>
<reference evidence="2 3" key="1">
    <citation type="submission" date="2022-04" db="EMBL/GenBank/DDBJ databases">
        <title>Genome sequence of soybean root-associated Caulobacter segnis RL271.</title>
        <authorList>
            <person name="Longley R."/>
            <person name="Bonito G."/>
            <person name="Trigodet F."/>
            <person name="Crosson S."/>
            <person name="Fiebig A."/>
        </authorList>
    </citation>
    <scope>NUCLEOTIDE SEQUENCE [LARGE SCALE GENOMIC DNA]</scope>
    <source>
        <strain evidence="2 3">RL271</strain>
    </source>
</reference>
<dbReference type="EMBL" id="CP096040">
    <property type="protein sequence ID" value="USQ94569.1"/>
    <property type="molecule type" value="Genomic_DNA"/>
</dbReference>
<organism evidence="2 3">
    <name type="scientific">Caulobacter segnis</name>
    <dbReference type="NCBI Taxonomy" id="88688"/>
    <lineage>
        <taxon>Bacteria</taxon>
        <taxon>Pseudomonadati</taxon>
        <taxon>Pseudomonadota</taxon>
        <taxon>Alphaproteobacteria</taxon>
        <taxon>Caulobacterales</taxon>
        <taxon>Caulobacteraceae</taxon>
        <taxon>Caulobacter</taxon>
    </lineage>
</organism>
<dbReference type="Pfam" id="PF13469">
    <property type="entry name" value="Sulfotransfer_3"/>
    <property type="match status" value="1"/>
</dbReference>
<name>A0ABY4ZQA2_9CAUL</name>
<evidence type="ECO:0000313" key="2">
    <source>
        <dbReference type="EMBL" id="USQ94569.1"/>
    </source>
</evidence>
<keyword evidence="3" id="KW-1185">Reference proteome</keyword>
<dbReference type="SUPFAM" id="SSF52540">
    <property type="entry name" value="P-loop containing nucleoside triphosphate hydrolases"/>
    <property type="match status" value="1"/>
</dbReference>
<evidence type="ECO:0000313" key="3">
    <source>
        <dbReference type="Proteomes" id="UP001057520"/>
    </source>
</evidence>
<sequence length="288" mass="32300">MDLRERLGFVDNNVWLWGRVGAQAWWDARQARGALARDPDRFAEVKVFCNFIGYPRSGHSVVSSILDAHQAAVFSHRLDALGHLKAGVAPEAVFHMIARNAERFARDGRKLTAYAYPVPGQHQGRGGRPTVIGDQEAKWATLRLSRDPELLARARFRHAPRLAFIHVVRNPFDNIATLANRTQSALESAMETYFQLCAGVERVKARYPEQVLDIRHEELVAAPRAQIRRLGEFLGLTVDEPYLEACAGLVYPAASQSRASRSWSGALVRDVEQRAGRHPHLAGYAYDR</sequence>
<gene>
    <name evidence="2" type="ORF">MZV50_18565</name>
</gene>
<protein>
    <submittedName>
        <fullName evidence="2">Sulfotransferase</fullName>
    </submittedName>
</protein>